<keyword evidence="1" id="KW-0732">Signal</keyword>
<evidence type="ECO:0000256" key="1">
    <source>
        <dbReference type="SAM" id="SignalP"/>
    </source>
</evidence>
<sequence>MTTPRKALGLLLAALLASPFALADDSQRLAHIQQRWAEIQYRLPSAEKPAAFEQLAGEARAFTQAAPQSAPALIWQGIVLSSWAGAQGGLGALGKVKEARSDLEQALKLDPTALQGSAYTSLAALYDRVPGWPIAFGDASEADRLLQRALALNPSGIDTLYFWGDHLYRQQRYAEARAALLKAQQAAPRPGRELADQGRRGEIAALLKDVDQKLK</sequence>
<dbReference type="OrthoDB" id="9812424at2"/>
<dbReference type="STRING" id="237610.BJP27_13320"/>
<dbReference type="InterPro" id="IPR019734">
    <property type="entry name" value="TPR_rpt"/>
</dbReference>
<dbReference type="AlphaFoldDB" id="A0A1G5NUC8"/>
<feature type="signal peptide" evidence="1">
    <location>
        <begin position="1"/>
        <end position="23"/>
    </location>
</feature>
<dbReference type="Pfam" id="PF13181">
    <property type="entry name" value="TPR_8"/>
    <property type="match status" value="1"/>
</dbReference>
<dbReference type="InterPro" id="IPR011990">
    <property type="entry name" value="TPR-like_helical_dom_sf"/>
</dbReference>
<dbReference type="Proteomes" id="UP000183046">
    <property type="component" value="Unassembled WGS sequence"/>
</dbReference>
<dbReference type="Gene3D" id="1.25.40.10">
    <property type="entry name" value="Tetratricopeptide repeat domain"/>
    <property type="match status" value="1"/>
</dbReference>
<dbReference type="RefSeq" id="WP_074584214.1">
    <property type="nucleotide sequence ID" value="NZ_FMWB01000007.1"/>
</dbReference>
<proteinExistence type="predicted"/>
<name>A0A1G5NUC8_9PSED</name>
<reference evidence="3" key="1">
    <citation type="submission" date="2016-10" db="EMBL/GenBank/DDBJ databases">
        <authorList>
            <person name="de Groot N.N."/>
        </authorList>
    </citation>
    <scope>NUCLEOTIDE SEQUENCE [LARGE SCALE GENOMIC DNA]</scope>
    <source>
        <strain evidence="3">DSM 15758</strain>
    </source>
</reference>
<gene>
    <name evidence="2" type="ORF">SAMN05216279_107244</name>
</gene>
<dbReference type="SUPFAM" id="SSF48452">
    <property type="entry name" value="TPR-like"/>
    <property type="match status" value="1"/>
</dbReference>
<feature type="chain" id="PRO_5043144944" evidence="1">
    <location>
        <begin position="24"/>
        <end position="215"/>
    </location>
</feature>
<dbReference type="EMBL" id="FMWB01000007">
    <property type="protein sequence ID" value="SCZ40558.1"/>
    <property type="molecule type" value="Genomic_DNA"/>
</dbReference>
<accession>A0A1G5NUC8</accession>
<protein>
    <submittedName>
        <fullName evidence="2">Tetratricopeptide repeat-containing protein</fullName>
    </submittedName>
</protein>
<comment type="caution">
    <text evidence="2">The sequence shown here is derived from an EMBL/GenBank/DDBJ whole genome shotgun (WGS) entry which is preliminary data.</text>
</comment>
<evidence type="ECO:0000313" key="3">
    <source>
        <dbReference type="Proteomes" id="UP000183046"/>
    </source>
</evidence>
<evidence type="ECO:0000313" key="2">
    <source>
        <dbReference type="EMBL" id="SCZ40558.1"/>
    </source>
</evidence>
<organism evidence="2 3">
    <name type="scientific">Pseudomonas oryzihabitans</name>
    <dbReference type="NCBI Taxonomy" id="47885"/>
    <lineage>
        <taxon>Bacteria</taxon>
        <taxon>Pseudomonadati</taxon>
        <taxon>Pseudomonadota</taxon>
        <taxon>Gammaproteobacteria</taxon>
        <taxon>Pseudomonadales</taxon>
        <taxon>Pseudomonadaceae</taxon>
        <taxon>Pseudomonas</taxon>
    </lineage>
</organism>